<proteinExistence type="predicted"/>
<name>A0A5D0CPH0_9BACL</name>
<evidence type="ECO:0000313" key="3">
    <source>
        <dbReference type="Proteomes" id="UP000325218"/>
    </source>
</evidence>
<keyword evidence="1" id="KW-0732">Signal</keyword>
<dbReference type="EMBL" id="VSDO01000004">
    <property type="protein sequence ID" value="TYA11164.1"/>
    <property type="molecule type" value="Genomic_DNA"/>
</dbReference>
<dbReference type="OrthoDB" id="2357153at2"/>
<comment type="caution">
    <text evidence="2">The sequence shown here is derived from an EMBL/GenBank/DDBJ whole genome shotgun (WGS) entry which is preliminary data.</text>
</comment>
<dbReference type="Proteomes" id="UP000325218">
    <property type="component" value="Unassembled WGS sequence"/>
</dbReference>
<dbReference type="RefSeq" id="WP_148454715.1">
    <property type="nucleotide sequence ID" value="NZ_VSDO01000004.1"/>
</dbReference>
<accession>A0A5D0CPH0</accession>
<reference evidence="2 3" key="1">
    <citation type="submission" date="2019-08" db="EMBL/GenBank/DDBJ databases">
        <title>Genome sequencing of Paenibacillus faecis DSM 23593(T).</title>
        <authorList>
            <person name="Kook J.-K."/>
            <person name="Park S.-N."/>
            <person name="Lim Y.K."/>
        </authorList>
    </citation>
    <scope>NUCLEOTIDE SEQUENCE [LARGE SCALE GENOMIC DNA]</scope>
    <source>
        <strain evidence="2 3">DSM 23593</strain>
    </source>
</reference>
<feature type="signal peptide" evidence="1">
    <location>
        <begin position="1"/>
        <end position="19"/>
    </location>
</feature>
<evidence type="ECO:0000313" key="2">
    <source>
        <dbReference type="EMBL" id="TYA11164.1"/>
    </source>
</evidence>
<sequence>MGRLFLAVMVLFSCFVAGCSDRAATGSGDWAYSFVRWQGDSYRVTEESVSAAEIGKKLGEVERFSDDENFSASGRSTWSNAYPAGTEFFEISGHSSNDAIAVKVEKDAETAYVKLVRK</sequence>
<dbReference type="PROSITE" id="PS51257">
    <property type="entry name" value="PROKAR_LIPOPROTEIN"/>
    <property type="match status" value="1"/>
</dbReference>
<gene>
    <name evidence="2" type="ORF">FRY98_18370</name>
</gene>
<dbReference type="AlphaFoldDB" id="A0A5D0CPH0"/>
<protein>
    <submittedName>
        <fullName evidence="2">Uncharacterized protein</fullName>
    </submittedName>
</protein>
<feature type="chain" id="PRO_5038426240" evidence="1">
    <location>
        <begin position="20"/>
        <end position="118"/>
    </location>
</feature>
<keyword evidence="3" id="KW-1185">Reference proteome</keyword>
<evidence type="ECO:0000256" key="1">
    <source>
        <dbReference type="SAM" id="SignalP"/>
    </source>
</evidence>
<organism evidence="2 3">
    <name type="scientific">Paenibacillus faecis</name>
    <dbReference type="NCBI Taxonomy" id="862114"/>
    <lineage>
        <taxon>Bacteria</taxon>
        <taxon>Bacillati</taxon>
        <taxon>Bacillota</taxon>
        <taxon>Bacilli</taxon>
        <taxon>Bacillales</taxon>
        <taxon>Paenibacillaceae</taxon>
        <taxon>Paenibacillus</taxon>
    </lineage>
</organism>